<organism evidence="2 3">
    <name type="scientific">Nocardia jinanensis</name>
    <dbReference type="NCBI Taxonomy" id="382504"/>
    <lineage>
        <taxon>Bacteria</taxon>
        <taxon>Bacillati</taxon>
        <taxon>Actinomycetota</taxon>
        <taxon>Actinomycetes</taxon>
        <taxon>Mycobacteriales</taxon>
        <taxon>Nocardiaceae</taxon>
        <taxon>Nocardia</taxon>
    </lineage>
</organism>
<dbReference type="InterPro" id="IPR050491">
    <property type="entry name" value="AmpC-like"/>
</dbReference>
<dbReference type="SUPFAM" id="SSF56601">
    <property type="entry name" value="beta-lactamase/transpeptidase-like"/>
    <property type="match status" value="1"/>
</dbReference>
<dbReference type="GO" id="GO:0016787">
    <property type="term" value="F:hydrolase activity"/>
    <property type="evidence" value="ECO:0007669"/>
    <property type="project" value="UniProtKB-KW"/>
</dbReference>
<dbReference type="PANTHER" id="PTHR46825:SF7">
    <property type="entry name" value="D-ALANYL-D-ALANINE CARBOXYPEPTIDASE"/>
    <property type="match status" value="1"/>
</dbReference>
<dbReference type="Pfam" id="PF00144">
    <property type="entry name" value="Beta-lactamase"/>
    <property type="match status" value="1"/>
</dbReference>
<gene>
    <name evidence="2" type="ORF">GCM10011588_35320</name>
</gene>
<name>A0A917RNZ6_9NOCA</name>
<evidence type="ECO:0000313" key="3">
    <source>
        <dbReference type="Proteomes" id="UP000638263"/>
    </source>
</evidence>
<dbReference type="InterPro" id="IPR001466">
    <property type="entry name" value="Beta-lactam-related"/>
</dbReference>
<dbReference type="Gene3D" id="3.40.710.10">
    <property type="entry name" value="DD-peptidase/beta-lactamase superfamily"/>
    <property type="match status" value="1"/>
</dbReference>
<proteinExistence type="predicted"/>
<dbReference type="PANTHER" id="PTHR46825">
    <property type="entry name" value="D-ALANYL-D-ALANINE-CARBOXYPEPTIDASE/ENDOPEPTIDASE AMPH"/>
    <property type="match status" value="1"/>
</dbReference>
<protein>
    <submittedName>
        <fullName evidence="2">Serine hydrolase</fullName>
    </submittedName>
</protein>
<keyword evidence="3" id="KW-1185">Reference proteome</keyword>
<reference evidence="2" key="1">
    <citation type="journal article" date="2014" name="Int. J. Syst. Evol. Microbiol.">
        <title>Complete genome sequence of Corynebacterium casei LMG S-19264T (=DSM 44701T), isolated from a smear-ripened cheese.</title>
        <authorList>
            <consortium name="US DOE Joint Genome Institute (JGI-PGF)"/>
            <person name="Walter F."/>
            <person name="Albersmeier A."/>
            <person name="Kalinowski J."/>
            <person name="Ruckert C."/>
        </authorList>
    </citation>
    <scope>NUCLEOTIDE SEQUENCE</scope>
    <source>
        <strain evidence="2">CGMCC 4.3508</strain>
    </source>
</reference>
<reference evidence="2" key="2">
    <citation type="submission" date="2020-09" db="EMBL/GenBank/DDBJ databases">
        <authorList>
            <person name="Sun Q."/>
            <person name="Zhou Y."/>
        </authorList>
    </citation>
    <scope>NUCLEOTIDE SEQUENCE</scope>
    <source>
        <strain evidence="2">CGMCC 4.3508</strain>
    </source>
</reference>
<comment type="caution">
    <text evidence="2">The sequence shown here is derived from an EMBL/GenBank/DDBJ whole genome shotgun (WGS) entry which is preliminary data.</text>
</comment>
<feature type="domain" description="Beta-lactamase-related" evidence="1">
    <location>
        <begin position="11"/>
        <end position="305"/>
    </location>
</feature>
<evidence type="ECO:0000313" key="2">
    <source>
        <dbReference type="EMBL" id="GGL17536.1"/>
    </source>
</evidence>
<dbReference type="EMBL" id="BMMH01000006">
    <property type="protein sequence ID" value="GGL17536.1"/>
    <property type="molecule type" value="Genomic_DNA"/>
</dbReference>
<dbReference type="Proteomes" id="UP000638263">
    <property type="component" value="Unassembled WGS sequence"/>
</dbReference>
<accession>A0A917RNZ6</accession>
<sequence length="336" mass="34664">MRGDLEALVGSGAVGAVATLTENGATTVVASGLADIAAGTSIPTEVPQYVRAGSITKSFTAAIVLQLVAAQRIDLDRSIEAYLPGLLTGAGLDRNAITVRRILGHRSGLPEPARSWETNEYAAAQEGRTYTPAQEIALALRSPARFAPGAGFEYSNTNYIVAGMLVEAVTGHRYADELRDRILVPLSLSGTYLPATGETGLRDPHPTGYATVGGALTDTTRMEPSLPWASGALVSTGADLNRFFTALQTGQLVPDTVLQQMLDGSDMGHGDGMFYGLGVGYTRLPCGAQFVGNVGGVQGFSAVSGATAGGRAVTVSYTGTPSTVDIGDLLTHALCG</sequence>
<evidence type="ECO:0000259" key="1">
    <source>
        <dbReference type="Pfam" id="PF00144"/>
    </source>
</evidence>
<keyword evidence="2" id="KW-0378">Hydrolase</keyword>
<dbReference type="InterPro" id="IPR012338">
    <property type="entry name" value="Beta-lactam/transpept-like"/>
</dbReference>
<dbReference type="AlphaFoldDB" id="A0A917RNZ6"/>